<keyword evidence="2" id="KW-0808">Transferase</keyword>
<comment type="similarity">
    <text evidence="3">Belongs to the glycosyl hydrolase 130 family.</text>
</comment>
<name>A0A1H1WW40_9ACTN</name>
<keyword evidence="4" id="KW-0378">Hydrolase</keyword>
<gene>
    <name evidence="4" type="ORF">SAMN04489717_4693</name>
</gene>
<organism evidence="4 5">
    <name type="scientific">Actinopolymorpha singaporensis</name>
    <dbReference type="NCBI Taxonomy" id="117157"/>
    <lineage>
        <taxon>Bacteria</taxon>
        <taxon>Bacillati</taxon>
        <taxon>Actinomycetota</taxon>
        <taxon>Actinomycetes</taxon>
        <taxon>Propionibacteriales</taxon>
        <taxon>Actinopolymorphaceae</taxon>
        <taxon>Actinopolymorpha</taxon>
    </lineage>
</organism>
<keyword evidence="1" id="KW-0328">Glycosyltransferase</keyword>
<dbReference type="STRING" id="117157.SAMN04489717_4693"/>
<dbReference type="SUPFAM" id="SSF75005">
    <property type="entry name" value="Arabinanase/levansucrase/invertase"/>
    <property type="match status" value="1"/>
</dbReference>
<accession>A0A1H1WW40</accession>
<dbReference type="EMBL" id="LT629732">
    <property type="protein sequence ID" value="SDT01232.1"/>
    <property type="molecule type" value="Genomic_DNA"/>
</dbReference>
<dbReference type="RefSeq" id="WP_241827588.1">
    <property type="nucleotide sequence ID" value="NZ_LT629732.1"/>
</dbReference>
<dbReference type="GO" id="GO:0016787">
    <property type="term" value="F:hydrolase activity"/>
    <property type="evidence" value="ECO:0007669"/>
    <property type="project" value="UniProtKB-KW"/>
</dbReference>
<dbReference type="Pfam" id="PF04041">
    <property type="entry name" value="Glyco_hydro_130"/>
    <property type="match status" value="1"/>
</dbReference>
<dbReference type="InterPro" id="IPR007184">
    <property type="entry name" value="Mannoside_phosphorylase"/>
</dbReference>
<dbReference type="Proteomes" id="UP000198983">
    <property type="component" value="Chromosome I"/>
</dbReference>
<dbReference type="GO" id="GO:0016757">
    <property type="term" value="F:glycosyltransferase activity"/>
    <property type="evidence" value="ECO:0007669"/>
    <property type="project" value="UniProtKB-KW"/>
</dbReference>
<dbReference type="Gene3D" id="2.115.10.20">
    <property type="entry name" value="Glycosyl hydrolase domain, family 43"/>
    <property type="match status" value="1"/>
</dbReference>
<reference evidence="4 5" key="1">
    <citation type="submission" date="2016-10" db="EMBL/GenBank/DDBJ databases">
        <authorList>
            <person name="de Groot N.N."/>
        </authorList>
    </citation>
    <scope>NUCLEOTIDE SEQUENCE [LARGE SCALE GENOMIC DNA]</scope>
    <source>
        <strain evidence="4 5">DSM 22024</strain>
    </source>
</reference>
<evidence type="ECO:0000313" key="5">
    <source>
        <dbReference type="Proteomes" id="UP000198983"/>
    </source>
</evidence>
<protein>
    <submittedName>
        <fullName evidence="4">Predicted glycosyl hydrolase, GH43/DUF377 family</fullName>
    </submittedName>
</protein>
<dbReference type="InterPro" id="IPR023296">
    <property type="entry name" value="Glyco_hydro_beta-prop_sf"/>
</dbReference>
<evidence type="ECO:0000256" key="3">
    <source>
        <dbReference type="ARBA" id="ARBA00024356"/>
    </source>
</evidence>
<dbReference type="PANTHER" id="PTHR34106">
    <property type="entry name" value="GLYCOSIDASE"/>
    <property type="match status" value="1"/>
</dbReference>
<evidence type="ECO:0000256" key="2">
    <source>
        <dbReference type="ARBA" id="ARBA00022679"/>
    </source>
</evidence>
<dbReference type="AlphaFoldDB" id="A0A1H1WW40"/>
<evidence type="ECO:0000256" key="1">
    <source>
        <dbReference type="ARBA" id="ARBA00022676"/>
    </source>
</evidence>
<dbReference type="PANTHER" id="PTHR34106:SF5">
    <property type="entry name" value="GLYCOSIDASE"/>
    <property type="match status" value="1"/>
</dbReference>
<proteinExistence type="inferred from homology"/>
<keyword evidence="5" id="KW-1185">Reference proteome</keyword>
<evidence type="ECO:0000313" key="4">
    <source>
        <dbReference type="EMBL" id="SDT01232.1"/>
    </source>
</evidence>
<sequence>MSTQATEVSYAQVPYTLTRLGVVMTPEPDNELESEGVLNPASGHTPDGRLHLLPRMVAAGNVSRVGLAEVNCVDGVPVSVDRRGVVLAPDEGWERGLNNAGVEDPRVTWVPELGVHVMTYVAYGPIGPKLAIAVSDDLTTWRRLGPVHFEYQPDLDTDLNLFPNKDAVFFPEPVPGPDGEPCYAMLHRPMWDLGWFRPGEGVHLPAGIDDDRPSIWVSYVSAAAVEQDIRALTHLHDHRQVAQPEFPYEELKIGAGPPPMRVEEGWLVIHHGVTGHIPPGWDPSTQRVTYGAGAMLLDALDVTRVLARTPEPLLTPETDDERTGTVANVVFPTAVETIAGRTYVFYGMADARIGVARLDRADRTA</sequence>